<reference evidence="1 4" key="2">
    <citation type="submission" date="2020-08" db="EMBL/GenBank/DDBJ databases">
        <title>Genomic Encyclopedia of Type Strains, Phase IV (KMG-IV): sequencing the most valuable type-strain genomes for metagenomic binning, comparative biology and taxonomic classification.</title>
        <authorList>
            <person name="Goeker M."/>
        </authorList>
    </citation>
    <scope>NUCLEOTIDE SEQUENCE [LARGE SCALE GENOMIC DNA]</scope>
    <source>
        <strain evidence="1 4">DSM 105434</strain>
    </source>
</reference>
<evidence type="ECO:0000313" key="4">
    <source>
        <dbReference type="Proteomes" id="UP000536909"/>
    </source>
</evidence>
<comment type="caution">
    <text evidence="2">The sequence shown here is derived from an EMBL/GenBank/DDBJ whole genome shotgun (WGS) entry which is preliminary data.</text>
</comment>
<organism evidence="2 3">
    <name type="scientific">Deinococcus metallilatus</name>
    <dbReference type="NCBI Taxonomy" id="1211322"/>
    <lineage>
        <taxon>Bacteria</taxon>
        <taxon>Thermotogati</taxon>
        <taxon>Deinococcota</taxon>
        <taxon>Deinococci</taxon>
        <taxon>Deinococcales</taxon>
        <taxon>Deinococcaceae</taxon>
        <taxon>Deinococcus</taxon>
    </lineage>
</organism>
<keyword evidence="4" id="KW-1185">Reference proteome</keyword>
<dbReference type="EMBL" id="JACHFV010000006">
    <property type="protein sequence ID" value="MBB5295134.1"/>
    <property type="molecule type" value="Genomic_DNA"/>
</dbReference>
<dbReference type="RefSeq" id="WP_129118961.1">
    <property type="nucleotide sequence ID" value="NZ_BSUI01000010.1"/>
</dbReference>
<reference evidence="2 3" key="1">
    <citation type="submission" date="2019-04" db="EMBL/GenBank/DDBJ databases">
        <title>Deinococcus metalilatus MA1002 mutant No.5.</title>
        <authorList>
            <person name="Park W."/>
            <person name="Park C."/>
        </authorList>
    </citation>
    <scope>NUCLEOTIDE SEQUENCE [LARGE SCALE GENOMIC DNA]</scope>
    <source>
        <strain evidence="2 3">MA1002-m5</strain>
    </source>
</reference>
<dbReference type="Proteomes" id="UP000536909">
    <property type="component" value="Unassembled WGS sequence"/>
</dbReference>
<evidence type="ECO:0000313" key="2">
    <source>
        <dbReference type="EMBL" id="TLK26538.1"/>
    </source>
</evidence>
<protein>
    <recommendedName>
        <fullName evidence="5">DUF4274 domain-containing protein</fullName>
    </recommendedName>
</protein>
<evidence type="ECO:0000313" key="1">
    <source>
        <dbReference type="EMBL" id="MBB5295134.1"/>
    </source>
</evidence>
<proteinExistence type="predicted"/>
<sequence>MDRHDWAALNYLQEAPAEDWMCFAWLYLDHFYFHLAVWMANQRSCPEAVALALYWYSHPAVCLEYRRGGNIPEYHSTRFAVFEAVEHRYTANFYAVSEIGFDPMNDVTEPVGPLGFGRNWLDSLENVRNLALPQLNVPVPGKIVDVRTRIADWVEGLPPHIAALVPNL</sequence>
<gene>
    <name evidence="2" type="ORF">FCS05_11125</name>
    <name evidence="1" type="ORF">HNQ10_001960</name>
</gene>
<name>A0AAJ5F2D7_9DEIO</name>
<dbReference type="EMBL" id="VBRC01000007">
    <property type="protein sequence ID" value="TLK26538.1"/>
    <property type="molecule type" value="Genomic_DNA"/>
</dbReference>
<accession>A0AAJ5F2D7</accession>
<dbReference type="Proteomes" id="UP000308000">
    <property type="component" value="Unassembled WGS sequence"/>
</dbReference>
<evidence type="ECO:0008006" key="5">
    <source>
        <dbReference type="Google" id="ProtNLM"/>
    </source>
</evidence>
<dbReference type="AlphaFoldDB" id="A0AAJ5F2D7"/>
<evidence type="ECO:0000313" key="3">
    <source>
        <dbReference type="Proteomes" id="UP000308000"/>
    </source>
</evidence>